<evidence type="ECO:0000256" key="1">
    <source>
        <dbReference type="SAM" id="SignalP"/>
    </source>
</evidence>
<comment type="caution">
    <text evidence="2">The sequence shown here is derived from an EMBL/GenBank/DDBJ whole genome shotgun (WGS) entry which is preliminary data.</text>
</comment>
<reference evidence="3" key="1">
    <citation type="journal article" date="2019" name="Int. J. Syst. Evol. Microbiol.">
        <title>The Global Catalogue of Microorganisms (GCM) 10K type strain sequencing project: providing services to taxonomists for standard genome sequencing and annotation.</title>
        <authorList>
            <consortium name="The Broad Institute Genomics Platform"/>
            <consortium name="The Broad Institute Genome Sequencing Center for Infectious Disease"/>
            <person name="Wu L."/>
            <person name="Ma J."/>
        </authorList>
    </citation>
    <scope>NUCLEOTIDE SEQUENCE [LARGE SCALE GENOMIC DNA]</scope>
    <source>
        <strain evidence="3">JCM 17664</strain>
    </source>
</reference>
<dbReference type="RefSeq" id="WP_344980997.1">
    <property type="nucleotide sequence ID" value="NZ_BAABFN010000021.1"/>
</dbReference>
<gene>
    <name evidence="2" type="ORF">GCM10023143_30910</name>
</gene>
<evidence type="ECO:0008006" key="4">
    <source>
        <dbReference type="Google" id="ProtNLM"/>
    </source>
</evidence>
<proteinExistence type="predicted"/>
<evidence type="ECO:0000313" key="3">
    <source>
        <dbReference type="Proteomes" id="UP001501207"/>
    </source>
</evidence>
<protein>
    <recommendedName>
        <fullName evidence="4">RHS repeat protein</fullName>
    </recommendedName>
</protein>
<name>A0ABP8G678_9BACT</name>
<keyword evidence="3" id="KW-1185">Reference proteome</keyword>
<evidence type="ECO:0000313" key="2">
    <source>
        <dbReference type="EMBL" id="GAA4318268.1"/>
    </source>
</evidence>
<accession>A0ABP8G678</accession>
<feature type="chain" id="PRO_5046218703" description="RHS repeat protein" evidence="1">
    <location>
        <begin position="20"/>
        <end position="278"/>
    </location>
</feature>
<feature type="signal peptide" evidence="1">
    <location>
        <begin position="1"/>
        <end position="19"/>
    </location>
</feature>
<keyword evidence="1" id="KW-0732">Signal</keyword>
<sequence>MKAAFTLLLMLVTAGLASAQYYYQDIYGNRQVREEQQRFAQDKVRRQELRSFDAAGGIDQDFRIEKTFSADYRTTRSTTRSLQSGSSVLVTLFDTAGKVIRSTDSSASSINISSYTYDSSGHLIRLSFVSRSDSTKEVPGFSEEREYTYSPTGQLQQMVRRKDGRIRSTVYFRTDGEGRVIEEQEKSAGSPVFHYQWNSAGALTDIYRYNTARKRMLPDFTFDYDSEGRLKEMLAVDAYSGDYSRWTYEYNEKGLLSGSTCYGKKNVLKGRIIYRYTF</sequence>
<dbReference type="EMBL" id="BAABFN010000021">
    <property type="protein sequence ID" value="GAA4318268.1"/>
    <property type="molecule type" value="Genomic_DNA"/>
</dbReference>
<dbReference type="Proteomes" id="UP001501207">
    <property type="component" value="Unassembled WGS sequence"/>
</dbReference>
<organism evidence="2 3">
    <name type="scientific">Compostibacter hankyongensis</name>
    <dbReference type="NCBI Taxonomy" id="1007089"/>
    <lineage>
        <taxon>Bacteria</taxon>
        <taxon>Pseudomonadati</taxon>
        <taxon>Bacteroidota</taxon>
        <taxon>Chitinophagia</taxon>
        <taxon>Chitinophagales</taxon>
        <taxon>Chitinophagaceae</taxon>
        <taxon>Compostibacter</taxon>
    </lineage>
</organism>
<dbReference type="Gene3D" id="2.180.10.10">
    <property type="entry name" value="RHS repeat-associated core"/>
    <property type="match status" value="1"/>
</dbReference>